<dbReference type="EMBL" id="JBHTFQ010000005">
    <property type="protein sequence ID" value="MFC7704753.1"/>
    <property type="molecule type" value="Genomic_DNA"/>
</dbReference>
<proteinExistence type="predicted"/>
<feature type="transmembrane region" description="Helical" evidence="7">
    <location>
        <begin position="50"/>
        <end position="80"/>
    </location>
</feature>
<name>A0ABW2ULE2_9RHOB</name>
<feature type="transmembrane region" description="Helical" evidence="7">
    <location>
        <begin position="359"/>
        <end position="379"/>
    </location>
</feature>
<evidence type="ECO:0000256" key="4">
    <source>
        <dbReference type="ARBA" id="ARBA00022692"/>
    </source>
</evidence>
<dbReference type="PIRSF" id="PIRSF006603">
    <property type="entry name" value="DinF"/>
    <property type="match status" value="1"/>
</dbReference>
<evidence type="ECO:0000256" key="2">
    <source>
        <dbReference type="ARBA" id="ARBA00022448"/>
    </source>
</evidence>
<feature type="transmembrane region" description="Helical" evidence="7">
    <location>
        <begin position="418"/>
        <end position="439"/>
    </location>
</feature>
<dbReference type="Proteomes" id="UP001596516">
    <property type="component" value="Unassembled WGS sequence"/>
</dbReference>
<dbReference type="RefSeq" id="WP_377403392.1">
    <property type="nucleotide sequence ID" value="NZ_JBHTFQ010000005.1"/>
</dbReference>
<keyword evidence="3" id="KW-1003">Cell membrane</keyword>
<feature type="transmembrane region" description="Helical" evidence="7">
    <location>
        <begin position="285"/>
        <end position="307"/>
    </location>
</feature>
<sequence length="449" mass="47308">MPRSEPLWRPFLFFLLPLMATNILQSLSMTINNIFLGRMLGVEALAAAAVFFPVAFFFIAFLIGLSAGATVLIGQAFGAAQRDKMQAITGTALGVAFVGGVLIAATGGILAPAIMGGLGTPETILPEAIAFARTSFLVMPLTFLFLVSASLLRGTGDTMTPLLAQLFATVLAALLTPALIRGWLGFAPMGAPAAALASGLAFGLALLALAVFLVRIRHPMAPDRALLRKLVPDLRLLWLVLRIGLPTGVQVVAGSMAGLVIVGLVNSFGFQATAAYGAVAQVLTYVQFPALSIAIAASVFGAQMIGAGRTDQLSEVLRTAMVMNLVLTGSLVAVTYAGSRHLVSLFLTDPEVIELSQQLLHIITWSALMFGAGTIFSGIMRASGTVLVPMLIGLFAIVAVELPVAIVLSNMIGLPGIWWGYVASFGAMMVMQGSFYWFVWRRKTIHALV</sequence>
<dbReference type="InterPro" id="IPR048279">
    <property type="entry name" value="MdtK-like"/>
</dbReference>
<comment type="caution">
    <text evidence="8">The sequence shown here is derived from an EMBL/GenBank/DDBJ whole genome shotgun (WGS) entry which is preliminary data.</text>
</comment>
<evidence type="ECO:0000256" key="6">
    <source>
        <dbReference type="ARBA" id="ARBA00023136"/>
    </source>
</evidence>
<evidence type="ECO:0000313" key="9">
    <source>
        <dbReference type="Proteomes" id="UP001596516"/>
    </source>
</evidence>
<evidence type="ECO:0000256" key="3">
    <source>
        <dbReference type="ARBA" id="ARBA00022475"/>
    </source>
</evidence>
<keyword evidence="4 7" id="KW-0812">Transmembrane</keyword>
<feature type="transmembrane region" description="Helical" evidence="7">
    <location>
        <begin position="319"/>
        <end position="339"/>
    </location>
</feature>
<evidence type="ECO:0000313" key="8">
    <source>
        <dbReference type="EMBL" id="MFC7704753.1"/>
    </source>
</evidence>
<feature type="transmembrane region" description="Helical" evidence="7">
    <location>
        <begin position="236"/>
        <end position="265"/>
    </location>
</feature>
<dbReference type="PANTHER" id="PTHR43549:SF3">
    <property type="entry name" value="MULTIDRUG RESISTANCE PROTEIN YPNP-RELATED"/>
    <property type="match status" value="1"/>
</dbReference>
<keyword evidence="6 7" id="KW-0472">Membrane</keyword>
<keyword evidence="5 7" id="KW-1133">Transmembrane helix</keyword>
<keyword evidence="9" id="KW-1185">Reference proteome</keyword>
<feature type="transmembrane region" description="Helical" evidence="7">
    <location>
        <begin position="164"/>
        <end position="184"/>
    </location>
</feature>
<reference evidence="9" key="1">
    <citation type="journal article" date="2019" name="Int. J. Syst. Evol. Microbiol.">
        <title>The Global Catalogue of Microorganisms (GCM) 10K type strain sequencing project: providing services to taxonomists for standard genome sequencing and annotation.</title>
        <authorList>
            <consortium name="The Broad Institute Genomics Platform"/>
            <consortium name="The Broad Institute Genome Sequencing Center for Infectious Disease"/>
            <person name="Wu L."/>
            <person name="Ma J."/>
        </authorList>
    </citation>
    <scope>NUCLEOTIDE SEQUENCE [LARGE SCALE GENOMIC DNA]</scope>
    <source>
        <strain evidence="9">CGMCC 1.12750</strain>
    </source>
</reference>
<evidence type="ECO:0000256" key="5">
    <source>
        <dbReference type="ARBA" id="ARBA00022989"/>
    </source>
</evidence>
<dbReference type="InterPro" id="IPR052031">
    <property type="entry name" value="Membrane_Transporter-Flippase"/>
</dbReference>
<comment type="subcellular location">
    <subcellularLocation>
        <location evidence="1">Cell inner membrane</location>
        <topology evidence="1">Multi-pass membrane protein</topology>
    </subcellularLocation>
</comment>
<dbReference type="Pfam" id="PF01554">
    <property type="entry name" value="MatE"/>
    <property type="match status" value="2"/>
</dbReference>
<evidence type="ECO:0000256" key="1">
    <source>
        <dbReference type="ARBA" id="ARBA00004429"/>
    </source>
</evidence>
<evidence type="ECO:0000256" key="7">
    <source>
        <dbReference type="SAM" id="Phobius"/>
    </source>
</evidence>
<dbReference type="PANTHER" id="PTHR43549">
    <property type="entry name" value="MULTIDRUG RESISTANCE PROTEIN YPNP-RELATED"/>
    <property type="match status" value="1"/>
</dbReference>
<keyword evidence="2" id="KW-0813">Transport</keyword>
<accession>A0ABW2ULE2</accession>
<protein>
    <submittedName>
        <fullName evidence="8">MATE family efflux transporter</fullName>
    </submittedName>
</protein>
<dbReference type="InterPro" id="IPR002528">
    <property type="entry name" value="MATE_fam"/>
</dbReference>
<feature type="transmembrane region" description="Helical" evidence="7">
    <location>
        <begin position="386"/>
        <end position="412"/>
    </location>
</feature>
<gene>
    <name evidence="8" type="ORF">ACFQXB_11165</name>
</gene>
<dbReference type="NCBIfam" id="TIGR00797">
    <property type="entry name" value="matE"/>
    <property type="match status" value="1"/>
</dbReference>
<feature type="transmembrane region" description="Helical" evidence="7">
    <location>
        <begin position="92"/>
        <end position="118"/>
    </location>
</feature>
<feature type="transmembrane region" description="Helical" evidence="7">
    <location>
        <begin position="130"/>
        <end position="152"/>
    </location>
</feature>
<organism evidence="8 9">
    <name type="scientific">Plastorhodobacter daqingensis</name>
    <dbReference type="NCBI Taxonomy" id="1387281"/>
    <lineage>
        <taxon>Bacteria</taxon>
        <taxon>Pseudomonadati</taxon>
        <taxon>Pseudomonadota</taxon>
        <taxon>Alphaproteobacteria</taxon>
        <taxon>Rhodobacterales</taxon>
        <taxon>Paracoccaceae</taxon>
        <taxon>Plastorhodobacter</taxon>
    </lineage>
</organism>
<feature type="transmembrane region" description="Helical" evidence="7">
    <location>
        <begin position="196"/>
        <end position="216"/>
    </location>
</feature>